<keyword evidence="7 9" id="KW-0496">Mitochondrion</keyword>
<dbReference type="Pfam" id="PF04800">
    <property type="entry name" value="NDUS4"/>
    <property type="match status" value="1"/>
</dbReference>
<evidence type="ECO:0000256" key="9">
    <source>
        <dbReference type="RuleBase" id="RU367010"/>
    </source>
</evidence>
<dbReference type="GO" id="GO:0022900">
    <property type="term" value="P:electron transport chain"/>
    <property type="evidence" value="ECO:0007669"/>
    <property type="project" value="InterPro"/>
</dbReference>
<evidence type="ECO:0000256" key="1">
    <source>
        <dbReference type="ARBA" id="ARBA00005882"/>
    </source>
</evidence>
<proteinExistence type="inferred from homology"/>
<keyword evidence="2 9" id="KW-0813">Transport</keyword>
<dbReference type="InterPro" id="IPR006885">
    <property type="entry name" value="NADH_UbQ_FeS_4_mit-like"/>
</dbReference>
<dbReference type="EMBL" id="LHPF02000008">
    <property type="protein sequence ID" value="PSC73174.1"/>
    <property type="molecule type" value="Genomic_DNA"/>
</dbReference>
<evidence type="ECO:0000256" key="8">
    <source>
        <dbReference type="ARBA" id="ARBA00023136"/>
    </source>
</evidence>
<keyword evidence="5 9" id="KW-0809">Transit peptide</keyword>
<keyword evidence="3 9" id="KW-0679">Respiratory chain</keyword>
<evidence type="ECO:0000256" key="7">
    <source>
        <dbReference type="ARBA" id="ARBA00023128"/>
    </source>
</evidence>
<dbReference type="PANTHER" id="PTHR12219">
    <property type="entry name" value="NADH-UBIQUINONE OXIDOREDUCTASE"/>
    <property type="match status" value="1"/>
</dbReference>
<evidence type="ECO:0000256" key="5">
    <source>
        <dbReference type="ARBA" id="ARBA00022946"/>
    </source>
</evidence>
<gene>
    <name evidence="10" type="ORF">C2E20_3766</name>
</gene>
<dbReference type="GO" id="GO:0005743">
    <property type="term" value="C:mitochondrial inner membrane"/>
    <property type="evidence" value="ECO:0007669"/>
    <property type="project" value="UniProtKB-SubCell"/>
</dbReference>
<evidence type="ECO:0000256" key="4">
    <source>
        <dbReference type="ARBA" id="ARBA00022792"/>
    </source>
</evidence>
<dbReference type="InterPro" id="IPR038532">
    <property type="entry name" value="NDUFS4-like_sf"/>
</dbReference>
<organism evidence="10 11">
    <name type="scientific">Micractinium conductrix</name>
    <dbReference type="NCBI Taxonomy" id="554055"/>
    <lineage>
        <taxon>Eukaryota</taxon>
        <taxon>Viridiplantae</taxon>
        <taxon>Chlorophyta</taxon>
        <taxon>core chlorophytes</taxon>
        <taxon>Trebouxiophyceae</taxon>
        <taxon>Chlorellales</taxon>
        <taxon>Chlorellaceae</taxon>
        <taxon>Chlorella clade</taxon>
        <taxon>Micractinium</taxon>
    </lineage>
</organism>
<comment type="function">
    <text evidence="9">Accessory subunit of the mitochondrial membrane respiratory chain NADH dehydrogenase (Complex I), that is believed not to be involved in catalysis. Complex I functions in the transfer of electrons from NADH to the respiratory chain. The immediate electron acceptor for the enzyme is believed to be ubiquinone.</text>
</comment>
<dbReference type="AlphaFoldDB" id="A0A2P6VGF6"/>
<keyword evidence="11" id="KW-1185">Reference proteome</keyword>
<dbReference type="STRING" id="554055.A0A2P6VGF6"/>
<accession>A0A2P6VGF6</accession>
<comment type="subcellular location">
    <subcellularLocation>
        <location evidence="9">Mitochondrion inner membrane</location>
        <topology evidence="9">Peripheral membrane protein</topology>
        <orientation evidence="9">Matrix side</orientation>
    </subcellularLocation>
</comment>
<comment type="similarity">
    <text evidence="1 9">Belongs to the complex I NDUFS4 subunit family.</text>
</comment>
<comment type="caution">
    <text evidence="10">The sequence shown here is derived from an EMBL/GenBank/DDBJ whole genome shotgun (WGS) entry which is preliminary data.</text>
</comment>
<keyword evidence="4 9" id="KW-0999">Mitochondrion inner membrane</keyword>
<evidence type="ECO:0000313" key="10">
    <source>
        <dbReference type="EMBL" id="PSC73174.1"/>
    </source>
</evidence>
<dbReference type="Gene3D" id="3.30.160.190">
    <property type="entry name" value="atu1810 like domain"/>
    <property type="match status" value="1"/>
</dbReference>
<evidence type="ECO:0000256" key="3">
    <source>
        <dbReference type="ARBA" id="ARBA00022660"/>
    </source>
</evidence>
<sequence length="162" mass="17771">MALRQGADKVVARLAPLGSRLFASPAEIQIVSGLPPLQQGRKVTIYSPARTAGQQGVSQTAAGGGPAWKIQHENKGKWINPLMGWTSTADPLENVGRQLYFSSKEEAVTYAEKNGWEYEIEEYHNANKARPKRYIGYGDNFSVKRKGLPTGGLRSEQQGGRK</sequence>
<reference evidence="10 11" key="1">
    <citation type="journal article" date="2018" name="Plant J.">
        <title>Genome sequences of Chlorella sorokiniana UTEX 1602 and Micractinium conductrix SAG 241.80: implications to maltose excretion by a green alga.</title>
        <authorList>
            <person name="Arriola M.B."/>
            <person name="Velmurugan N."/>
            <person name="Zhang Y."/>
            <person name="Plunkett M.H."/>
            <person name="Hondzo H."/>
            <person name="Barney B.M."/>
        </authorList>
    </citation>
    <scope>NUCLEOTIDE SEQUENCE [LARGE SCALE GENOMIC DNA]</scope>
    <source>
        <strain evidence="10 11">SAG 241.80</strain>
    </source>
</reference>
<evidence type="ECO:0000256" key="6">
    <source>
        <dbReference type="ARBA" id="ARBA00022982"/>
    </source>
</evidence>
<evidence type="ECO:0000313" key="11">
    <source>
        <dbReference type="Proteomes" id="UP000239649"/>
    </source>
</evidence>
<dbReference type="PANTHER" id="PTHR12219:SF8">
    <property type="entry name" value="NADH DEHYDROGENASE [UBIQUINONE] IRON-SULFUR PROTEIN 4, MITOCHONDRIAL"/>
    <property type="match status" value="1"/>
</dbReference>
<dbReference type="Proteomes" id="UP000239649">
    <property type="component" value="Unassembled WGS sequence"/>
</dbReference>
<keyword evidence="6 9" id="KW-0249">Electron transport</keyword>
<protein>
    <recommendedName>
        <fullName evidence="9">NADH dehydrogenase [ubiquinone] iron-sulfur protein 4, mitochondrial</fullName>
    </recommendedName>
</protein>
<dbReference type="OrthoDB" id="3089at2759"/>
<name>A0A2P6VGF6_9CHLO</name>
<keyword evidence="8 9" id="KW-0472">Membrane</keyword>
<evidence type="ECO:0000256" key="2">
    <source>
        <dbReference type="ARBA" id="ARBA00022448"/>
    </source>
</evidence>